<evidence type="ECO:0000256" key="2">
    <source>
        <dbReference type="ARBA" id="ARBA00004651"/>
    </source>
</evidence>
<dbReference type="InterPro" id="IPR001545">
    <property type="entry name" value="Gonadotropin_bsu"/>
</dbReference>
<evidence type="ECO:0000256" key="11">
    <source>
        <dbReference type="ARBA" id="ARBA00023136"/>
    </source>
</evidence>
<dbReference type="Pfam" id="PF00335">
    <property type="entry name" value="Tetraspanin"/>
    <property type="match status" value="1"/>
</dbReference>
<dbReference type="Ensembl" id="ENSOKIT00005047785.1">
    <property type="protein sequence ID" value="ENSOKIP00005045369.1"/>
    <property type="gene ID" value="ENSOKIG00005019101.1"/>
</dbReference>
<dbReference type="Pfam" id="PF00007">
    <property type="entry name" value="Cys_knot"/>
    <property type="match status" value="1"/>
</dbReference>
<dbReference type="GO" id="GO:0005179">
    <property type="term" value="F:hormone activity"/>
    <property type="evidence" value="ECO:0007669"/>
    <property type="project" value="UniProtKB-KW"/>
</dbReference>
<keyword evidence="7 17" id="KW-0812">Transmembrane</keyword>
<feature type="domain" description="Glycoprotein hormone subunit beta" evidence="18">
    <location>
        <begin position="280"/>
        <end position="380"/>
    </location>
</feature>
<dbReference type="GO" id="GO:0005576">
    <property type="term" value="C:extracellular region"/>
    <property type="evidence" value="ECO:0007669"/>
    <property type="project" value="UniProtKB-SubCell"/>
</dbReference>
<sequence length="387" mass="43023">MGAPPTAYDEKKETCGTVCLKYLLFTFNFLFWLAGGVVMAVGIWTLVEKSDYISLLSSVTYAASAYILILAGAIVMVTGVLGCCATFKEQRRLLRVYFVLLLCIFLLEILAGVLAYIYYQQLNEELKQNLRETIVQKYRQPEQEHITKAVDKLQQEFKCCGSNSSSDWGESVWIRTNEADGRLVPDSCCKTQTLGCGHRDHPSNIYKVEGGCITKLENFILDHLKIIGAVGVGIACVQIPEGTCSPCGSIMYCTHLKTLQLVVMATLWVTPVRAGTDCRYGCRLNNMTITVEREDCHGSITITTCAGLCETTDLNYQSTWLPRSQGVCNFKEWSYEKVYLEGCPSGVDPFFIPVAKSCDCIKCKTDNTDCDRISMATPSCIVNPLEM</sequence>
<dbReference type="SUPFAM" id="SSF57501">
    <property type="entry name" value="Cystine-knot cytokines"/>
    <property type="match status" value="1"/>
</dbReference>
<evidence type="ECO:0000256" key="9">
    <source>
        <dbReference type="ARBA" id="ARBA00022729"/>
    </source>
</evidence>
<evidence type="ECO:0000256" key="7">
    <source>
        <dbReference type="ARBA" id="ARBA00022692"/>
    </source>
</evidence>
<dbReference type="InterPro" id="IPR008952">
    <property type="entry name" value="Tetraspanin_EC2_sf"/>
</dbReference>
<keyword evidence="11 17" id="KW-0472">Membrane</keyword>
<evidence type="ECO:0000256" key="10">
    <source>
        <dbReference type="ARBA" id="ARBA00022989"/>
    </source>
</evidence>
<dbReference type="PROSITE" id="PS00261">
    <property type="entry name" value="GLYCO_HORMONE_BETA_1"/>
    <property type="match status" value="1"/>
</dbReference>
<dbReference type="PRINTS" id="PR00259">
    <property type="entry name" value="TMFOUR"/>
</dbReference>
<keyword evidence="14" id="KW-0325">Glycoprotein</keyword>
<keyword evidence="13" id="KW-1015">Disulfide bond</keyword>
<evidence type="ECO:0000256" key="12">
    <source>
        <dbReference type="ARBA" id="ARBA00023139"/>
    </source>
</evidence>
<feature type="transmembrane region" description="Helical" evidence="17">
    <location>
        <begin position="22"/>
        <end position="47"/>
    </location>
</feature>
<organism evidence="19 20">
    <name type="scientific">Oncorhynchus kisutch</name>
    <name type="common">Coho salmon</name>
    <name type="synonym">Salmo kisutch</name>
    <dbReference type="NCBI Taxonomy" id="8019"/>
    <lineage>
        <taxon>Eukaryota</taxon>
        <taxon>Metazoa</taxon>
        <taxon>Chordata</taxon>
        <taxon>Craniata</taxon>
        <taxon>Vertebrata</taxon>
        <taxon>Euteleostomi</taxon>
        <taxon>Actinopterygii</taxon>
        <taxon>Neopterygii</taxon>
        <taxon>Teleostei</taxon>
        <taxon>Protacanthopterygii</taxon>
        <taxon>Salmoniformes</taxon>
        <taxon>Salmonidae</taxon>
        <taxon>Salmoninae</taxon>
        <taxon>Oncorhynchus</taxon>
    </lineage>
</organism>
<evidence type="ECO:0000256" key="13">
    <source>
        <dbReference type="ARBA" id="ARBA00023157"/>
    </source>
</evidence>
<keyword evidence="20" id="KW-1185">Reference proteome</keyword>
<dbReference type="GO" id="GO:0010817">
    <property type="term" value="P:regulation of hormone levels"/>
    <property type="evidence" value="ECO:0007669"/>
    <property type="project" value="UniProtKB-ARBA"/>
</dbReference>
<dbReference type="GO" id="GO:0005886">
    <property type="term" value="C:plasma membrane"/>
    <property type="evidence" value="ECO:0007669"/>
    <property type="project" value="UniProtKB-SubCell"/>
</dbReference>
<dbReference type="InterPro" id="IPR018499">
    <property type="entry name" value="Tetraspanin/Peripherin"/>
</dbReference>
<comment type="subcellular location">
    <subcellularLocation>
        <location evidence="2">Cell membrane</location>
        <topology evidence="2">Multi-pass membrane protein</topology>
    </subcellularLocation>
    <subcellularLocation>
        <location evidence="1 16">Secreted</location>
    </subcellularLocation>
</comment>
<dbReference type="GO" id="GO:0016477">
    <property type="term" value="P:cell migration"/>
    <property type="evidence" value="ECO:0007669"/>
    <property type="project" value="TreeGrafter"/>
</dbReference>
<comment type="similarity">
    <text evidence="4">Belongs to the tetraspanin (TM4SF) family.</text>
</comment>
<accession>A0A8C7GM46</accession>
<feature type="transmembrane region" description="Helical" evidence="17">
    <location>
        <begin position="96"/>
        <end position="119"/>
    </location>
</feature>
<dbReference type="FunFam" id="1.10.1450.10:FF:000005">
    <property type="entry name" value="Tetraspanin"/>
    <property type="match status" value="1"/>
</dbReference>
<dbReference type="Gene3D" id="2.10.90.10">
    <property type="entry name" value="Cystine-knot cytokines"/>
    <property type="match status" value="1"/>
</dbReference>
<evidence type="ECO:0000256" key="15">
    <source>
        <dbReference type="ARBA" id="ARBA00023288"/>
    </source>
</evidence>
<dbReference type="SUPFAM" id="SSF48652">
    <property type="entry name" value="Tetraspanin"/>
    <property type="match status" value="1"/>
</dbReference>
<dbReference type="PANTHER" id="PTHR19282">
    <property type="entry name" value="TETRASPANIN"/>
    <property type="match status" value="1"/>
</dbReference>
<dbReference type="Ensembl" id="ENSOKIT00005047774.1">
    <property type="protein sequence ID" value="ENSOKIP00005045360.1"/>
    <property type="gene ID" value="ENSOKIG00005019101.1"/>
</dbReference>
<keyword evidence="15" id="KW-0449">Lipoprotein</keyword>
<dbReference type="CDD" id="cd03155">
    <property type="entry name" value="CD151_like_LEL"/>
    <property type="match status" value="1"/>
</dbReference>
<dbReference type="Proteomes" id="UP000694557">
    <property type="component" value="Unassembled WGS sequence"/>
</dbReference>
<keyword evidence="8 16" id="KW-0372">Hormone</keyword>
<protein>
    <submittedName>
        <fullName evidence="19">CD151 molecule (Raph blood group)</fullName>
    </submittedName>
</protein>
<dbReference type="PANTHER" id="PTHR19282:SF487">
    <property type="entry name" value="CD151 ANTIGEN"/>
    <property type="match status" value="1"/>
</dbReference>
<keyword evidence="9" id="KW-0732">Signal</keyword>
<proteinExistence type="inferred from homology"/>
<name>A0A8C7GM46_ONCKI</name>
<gene>
    <name evidence="19" type="primary">CD151</name>
</gene>
<evidence type="ECO:0000256" key="14">
    <source>
        <dbReference type="ARBA" id="ARBA00023180"/>
    </source>
</evidence>
<reference evidence="19" key="1">
    <citation type="submission" date="2025-05" db="UniProtKB">
        <authorList>
            <consortium name="Ensembl"/>
        </authorList>
    </citation>
    <scope>IDENTIFICATION</scope>
</reference>
<feature type="transmembrane region" description="Helical" evidence="17">
    <location>
        <begin position="59"/>
        <end position="84"/>
    </location>
</feature>
<dbReference type="Gene3D" id="1.10.1450.10">
    <property type="entry name" value="Tetraspanin"/>
    <property type="match status" value="1"/>
</dbReference>
<dbReference type="SMART" id="SM00068">
    <property type="entry name" value="GHB"/>
    <property type="match status" value="1"/>
</dbReference>
<evidence type="ECO:0000256" key="5">
    <source>
        <dbReference type="ARBA" id="ARBA00022475"/>
    </source>
</evidence>
<evidence type="ECO:0000313" key="20">
    <source>
        <dbReference type="Proteomes" id="UP000694557"/>
    </source>
</evidence>
<evidence type="ECO:0000256" key="16">
    <source>
        <dbReference type="RuleBase" id="RU004069"/>
    </source>
</evidence>
<keyword evidence="5" id="KW-1003">Cell membrane</keyword>
<evidence type="ECO:0000256" key="4">
    <source>
        <dbReference type="ARBA" id="ARBA00006840"/>
    </source>
</evidence>
<dbReference type="PROSITE" id="PS00689">
    <property type="entry name" value="GLYCO_HORMONE_BETA_2"/>
    <property type="match status" value="1"/>
</dbReference>
<dbReference type="InterPro" id="IPR018245">
    <property type="entry name" value="Gonadotropin_bsu_CS"/>
</dbReference>
<comment type="similarity">
    <text evidence="3 16">Belongs to the glycoprotein hormones subunit beta family.</text>
</comment>
<evidence type="ECO:0000256" key="3">
    <source>
        <dbReference type="ARBA" id="ARBA00006552"/>
    </source>
</evidence>
<dbReference type="CDD" id="cd00069">
    <property type="entry name" value="GHB_like"/>
    <property type="match status" value="1"/>
</dbReference>
<evidence type="ECO:0000259" key="18">
    <source>
        <dbReference type="Pfam" id="PF00007"/>
    </source>
</evidence>
<keyword evidence="6" id="KW-0964">Secreted</keyword>
<dbReference type="GeneTree" id="ENSGT00940000157760"/>
<evidence type="ECO:0000256" key="8">
    <source>
        <dbReference type="ARBA" id="ARBA00022702"/>
    </source>
</evidence>
<evidence type="ECO:0000256" key="6">
    <source>
        <dbReference type="ARBA" id="ARBA00022525"/>
    </source>
</evidence>
<evidence type="ECO:0000313" key="19">
    <source>
        <dbReference type="Ensembl" id="ENSOKIP00005045360.1"/>
    </source>
</evidence>
<evidence type="ECO:0000256" key="17">
    <source>
        <dbReference type="SAM" id="Phobius"/>
    </source>
</evidence>
<keyword evidence="12" id="KW-0564">Palmitate</keyword>
<dbReference type="InterPro" id="IPR006208">
    <property type="entry name" value="Glyco_hormone_CN"/>
</dbReference>
<keyword evidence="10 17" id="KW-1133">Transmembrane helix</keyword>
<dbReference type="AlphaFoldDB" id="A0A8C7GM46"/>
<evidence type="ECO:0000256" key="1">
    <source>
        <dbReference type="ARBA" id="ARBA00004613"/>
    </source>
</evidence>
<dbReference type="FunFam" id="2.10.90.10:FF:000007">
    <property type="entry name" value="Luteinizing hormone beta subunit"/>
    <property type="match status" value="1"/>
</dbReference>
<dbReference type="InterPro" id="IPR029034">
    <property type="entry name" value="Cystine-knot_cytokine"/>
</dbReference>